<organism evidence="1">
    <name type="scientific">Rhizophora mucronata</name>
    <name type="common">Asiatic mangrove</name>
    <dbReference type="NCBI Taxonomy" id="61149"/>
    <lineage>
        <taxon>Eukaryota</taxon>
        <taxon>Viridiplantae</taxon>
        <taxon>Streptophyta</taxon>
        <taxon>Embryophyta</taxon>
        <taxon>Tracheophyta</taxon>
        <taxon>Spermatophyta</taxon>
        <taxon>Magnoliopsida</taxon>
        <taxon>eudicotyledons</taxon>
        <taxon>Gunneridae</taxon>
        <taxon>Pentapetalae</taxon>
        <taxon>rosids</taxon>
        <taxon>fabids</taxon>
        <taxon>Malpighiales</taxon>
        <taxon>Rhizophoraceae</taxon>
        <taxon>Rhizophora</taxon>
    </lineage>
</organism>
<protein>
    <submittedName>
        <fullName evidence="1">Protein EXECUTER 1ic</fullName>
    </submittedName>
</protein>
<sequence length="32" mass="3511">MYRPCAPIYSPFRGSGDADISIRLKVVDPDNG</sequence>
<reference evidence="1" key="1">
    <citation type="submission" date="2018-02" db="EMBL/GenBank/DDBJ databases">
        <title>Rhizophora mucronata_Transcriptome.</title>
        <authorList>
            <person name="Meera S.P."/>
            <person name="Sreeshan A."/>
            <person name="Augustine A."/>
        </authorList>
    </citation>
    <scope>NUCLEOTIDE SEQUENCE</scope>
    <source>
        <tissue evidence="1">Leaf</tissue>
    </source>
</reference>
<proteinExistence type="predicted"/>
<name>A0A2P2JNL6_RHIMU</name>
<dbReference type="EMBL" id="GGEC01014574">
    <property type="protein sequence ID" value="MBW95057.1"/>
    <property type="molecule type" value="Transcribed_RNA"/>
</dbReference>
<accession>A0A2P2JNL6</accession>
<dbReference type="EMBL" id="GGEC01014573">
    <property type="protein sequence ID" value="MBW95056.1"/>
    <property type="molecule type" value="Transcribed_RNA"/>
</dbReference>
<evidence type="ECO:0000313" key="1">
    <source>
        <dbReference type="EMBL" id="MBW95057.1"/>
    </source>
</evidence>
<dbReference type="AlphaFoldDB" id="A0A2P2JNL6"/>